<keyword evidence="2" id="KW-1185">Reference proteome</keyword>
<accession>A0ABQ5LZH9</accession>
<evidence type="ECO:0000313" key="2">
    <source>
        <dbReference type="Proteomes" id="UP001419084"/>
    </source>
</evidence>
<protein>
    <recommendedName>
        <fullName evidence="3">Transcriptional regulator</fullName>
    </recommendedName>
</protein>
<gene>
    <name evidence="1" type="ORF">LAD12857_00760</name>
</gene>
<comment type="caution">
    <text evidence="1">The sequence shown here is derived from an EMBL/GenBank/DDBJ whole genome shotgun (WGS) entry which is preliminary data.</text>
</comment>
<evidence type="ECO:0008006" key="3">
    <source>
        <dbReference type="Google" id="ProtNLM"/>
    </source>
</evidence>
<dbReference type="Proteomes" id="UP001419084">
    <property type="component" value="Unassembled WGS sequence"/>
</dbReference>
<evidence type="ECO:0000313" key="1">
    <source>
        <dbReference type="EMBL" id="GLB28153.1"/>
    </source>
</evidence>
<name>A0ABQ5LZH9_9FIRM</name>
<organism evidence="1 2">
    <name type="scientific">Lacrimispora amygdalina</name>
    <dbReference type="NCBI Taxonomy" id="253257"/>
    <lineage>
        <taxon>Bacteria</taxon>
        <taxon>Bacillati</taxon>
        <taxon>Bacillota</taxon>
        <taxon>Clostridia</taxon>
        <taxon>Lachnospirales</taxon>
        <taxon>Lachnospiraceae</taxon>
        <taxon>Lacrimispora</taxon>
    </lineage>
</organism>
<dbReference type="EMBL" id="BRPJ01000002">
    <property type="protein sequence ID" value="GLB28153.1"/>
    <property type="molecule type" value="Genomic_DNA"/>
</dbReference>
<sequence length="66" mass="7554">MSKLMINAEEVAGIMDCSVRHGYKLIQEMNGELKAKGYITRAGRIPRKYFFERTGLSEQEEDNEGI</sequence>
<proteinExistence type="predicted"/>
<reference evidence="1 2" key="1">
    <citation type="journal article" date="2024" name="Int. J. Syst. Evol. Microbiol.">
        <title>Lacrimispora brassicae sp. nov. isolated from fermented cabbage, and proposal of Clostridium indicum Gundawar et al. 2019 and Clostridium methoxybenzovorans Mechichi et al. 1999 as heterotypic synonyms of Lacrimispora amygdalina (Parshina et al. 2003) Haas and Blanchard 2020 and Lacrimispora indolis (McClung and McCoy 1957) Haas and Blanchard 2020, respectively.</title>
        <authorList>
            <person name="Kobayashi H."/>
            <person name="Tanizawa Y."/>
            <person name="Sakamoto M."/>
            <person name="Ohkuma M."/>
            <person name="Tohno M."/>
        </authorList>
    </citation>
    <scope>NUCLEOTIDE SEQUENCE [LARGE SCALE GENOMIC DNA]</scope>
    <source>
        <strain evidence="1 2">DSM 12857</strain>
    </source>
</reference>
<dbReference type="RefSeq" id="WP_346064363.1">
    <property type="nucleotide sequence ID" value="NZ_BRPJ01000002.1"/>
</dbReference>